<evidence type="ECO:0000256" key="1">
    <source>
        <dbReference type="SAM" id="MobiDB-lite"/>
    </source>
</evidence>
<sequence>MGDGSLRDLGWRRVEKDGREMGVTQVKGKGKEIELGGFGNGEKRKKENKKVNKRNFEKKKSAVDGGTGKSEGDGCEEVEIIPRNELKVGTPGVLSGENSRRDESYGELKGIQERMSVSNVDGMPRNRVREEIPNVKKLGFRGGLRRNGDYRGFGYMGKKEYRVKLDGTRVKLASEKMIDGEKEYYKKGRGRRNGGNGGPYYQFKESRAGVKCNEVELESEKKAEDESLEVCGETSVKLASGKKMEGENEYDKKGRGRRNGGNGETSYQLKESRAVVKCNDVELESENKAEDESLEVCGETSGLNGRNGNGFLGQNDNLRSKIGEHRVAGEGLNDNKVALGKKVEGEILDVESAKNGENGRGQNGYERYGTGGGNTGRKLGGSAFVDWKADNVRSRVKVTRRYVNSGRYKDSWKAKPRDSGMMWVRKEEKLGTDAAEVGSSGIHLFCTTDHCE</sequence>
<feature type="region of interest" description="Disordered" evidence="1">
    <location>
        <begin position="88"/>
        <end position="110"/>
    </location>
</feature>
<proteinExistence type="predicted"/>
<organism evidence="2">
    <name type="scientific">Sesamum radiatum</name>
    <name type="common">Black benniseed</name>
    <dbReference type="NCBI Taxonomy" id="300843"/>
    <lineage>
        <taxon>Eukaryota</taxon>
        <taxon>Viridiplantae</taxon>
        <taxon>Streptophyta</taxon>
        <taxon>Embryophyta</taxon>
        <taxon>Tracheophyta</taxon>
        <taxon>Spermatophyta</taxon>
        <taxon>Magnoliopsida</taxon>
        <taxon>eudicotyledons</taxon>
        <taxon>Gunneridae</taxon>
        <taxon>Pentapetalae</taxon>
        <taxon>asterids</taxon>
        <taxon>lamiids</taxon>
        <taxon>Lamiales</taxon>
        <taxon>Pedaliaceae</taxon>
        <taxon>Sesamum</taxon>
    </lineage>
</organism>
<accession>A0AAW2Q057</accession>
<evidence type="ECO:0000313" key="2">
    <source>
        <dbReference type="EMBL" id="KAL0361092.1"/>
    </source>
</evidence>
<reference evidence="2" key="2">
    <citation type="journal article" date="2024" name="Plant">
        <title>Genomic evolution and insights into agronomic trait innovations of Sesamum species.</title>
        <authorList>
            <person name="Miao H."/>
            <person name="Wang L."/>
            <person name="Qu L."/>
            <person name="Liu H."/>
            <person name="Sun Y."/>
            <person name="Le M."/>
            <person name="Wang Q."/>
            <person name="Wei S."/>
            <person name="Zheng Y."/>
            <person name="Lin W."/>
            <person name="Duan Y."/>
            <person name="Cao H."/>
            <person name="Xiong S."/>
            <person name="Wang X."/>
            <person name="Wei L."/>
            <person name="Li C."/>
            <person name="Ma Q."/>
            <person name="Ju M."/>
            <person name="Zhao R."/>
            <person name="Li G."/>
            <person name="Mu C."/>
            <person name="Tian Q."/>
            <person name="Mei H."/>
            <person name="Zhang T."/>
            <person name="Gao T."/>
            <person name="Zhang H."/>
        </authorList>
    </citation>
    <scope>NUCLEOTIDE SEQUENCE</scope>
    <source>
        <strain evidence="2">G02</strain>
    </source>
</reference>
<name>A0AAW2Q057_SESRA</name>
<gene>
    <name evidence="2" type="ORF">Sradi_3793700</name>
</gene>
<reference evidence="2" key="1">
    <citation type="submission" date="2020-06" db="EMBL/GenBank/DDBJ databases">
        <authorList>
            <person name="Li T."/>
            <person name="Hu X."/>
            <person name="Zhang T."/>
            <person name="Song X."/>
            <person name="Zhang H."/>
            <person name="Dai N."/>
            <person name="Sheng W."/>
            <person name="Hou X."/>
            <person name="Wei L."/>
        </authorList>
    </citation>
    <scope>NUCLEOTIDE SEQUENCE</scope>
    <source>
        <strain evidence="2">G02</strain>
        <tissue evidence="2">Leaf</tissue>
    </source>
</reference>
<feature type="region of interest" description="Disordered" evidence="1">
    <location>
        <begin position="241"/>
        <end position="267"/>
    </location>
</feature>
<feature type="compositionally biased region" description="Basic and acidic residues" evidence="1">
    <location>
        <begin position="1"/>
        <end position="20"/>
    </location>
</feature>
<comment type="caution">
    <text evidence="2">The sequence shown here is derived from an EMBL/GenBank/DDBJ whole genome shotgun (WGS) entry which is preliminary data.</text>
</comment>
<feature type="region of interest" description="Disordered" evidence="1">
    <location>
        <begin position="1"/>
        <end position="75"/>
    </location>
</feature>
<protein>
    <submittedName>
        <fullName evidence="2">Uncharacterized protein</fullName>
    </submittedName>
</protein>
<dbReference type="EMBL" id="JACGWJ010000016">
    <property type="protein sequence ID" value="KAL0361092.1"/>
    <property type="molecule type" value="Genomic_DNA"/>
</dbReference>
<feature type="region of interest" description="Disordered" evidence="1">
    <location>
        <begin position="354"/>
        <end position="373"/>
    </location>
</feature>
<feature type="compositionally biased region" description="Basic and acidic residues" evidence="1">
    <location>
        <begin position="242"/>
        <end position="253"/>
    </location>
</feature>
<feature type="compositionally biased region" description="Basic and acidic residues" evidence="1">
    <location>
        <begin position="98"/>
        <end position="110"/>
    </location>
</feature>
<dbReference type="AlphaFoldDB" id="A0AAW2Q057"/>